<sequence>MLRLNYTASTFIDTLQQMKENKLEHTAQYLEDYTKLKEIQADIRNIANELDDITPCPLENCERHTPDNVKQPLQTENLDHTENKYNNPEEMETELPFQPVDRKHSSKRKNSVENPEVTTRNKFQILEEEAQQPRKEIPPPSR</sequence>
<gene>
    <name evidence="2" type="ORF">HNY73_016572</name>
</gene>
<organism evidence="2 3">
    <name type="scientific">Argiope bruennichi</name>
    <name type="common">Wasp spider</name>
    <name type="synonym">Aranea bruennichi</name>
    <dbReference type="NCBI Taxonomy" id="94029"/>
    <lineage>
        <taxon>Eukaryota</taxon>
        <taxon>Metazoa</taxon>
        <taxon>Ecdysozoa</taxon>
        <taxon>Arthropoda</taxon>
        <taxon>Chelicerata</taxon>
        <taxon>Arachnida</taxon>
        <taxon>Araneae</taxon>
        <taxon>Araneomorphae</taxon>
        <taxon>Entelegynae</taxon>
        <taxon>Araneoidea</taxon>
        <taxon>Araneidae</taxon>
        <taxon>Argiope</taxon>
    </lineage>
</organism>
<protein>
    <submittedName>
        <fullName evidence="2">Uncharacterized protein</fullName>
    </submittedName>
</protein>
<feature type="compositionally biased region" description="Polar residues" evidence="1">
    <location>
        <begin position="112"/>
        <end position="122"/>
    </location>
</feature>
<reference evidence="2" key="2">
    <citation type="submission" date="2020-06" db="EMBL/GenBank/DDBJ databases">
        <authorList>
            <person name="Sheffer M."/>
        </authorList>
    </citation>
    <scope>NUCLEOTIDE SEQUENCE</scope>
</reference>
<accession>A0A8T0EJ82</accession>
<name>A0A8T0EJ82_ARGBR</name>
<comment type="caution">
    <text evidence="2">The sequence shown here is derived from an EMBL/GenBank/DDBJ whole genome shotgun (WGS) entry which is preliminary data.</text>
</comment>
<evidence type="ECO:0000313" key="2">
    <source>
        <dbReference type="EMBL" id="KAF8773967.1"/>
    </source>
</evidence>
<reference evidence="2" key="1">
    <citation type="journal article" date="2020" name="bioRxiv">
        <title>Chromosome-level reference genome of the European wasp spider Argiope bruennichi: a resource for studies on range expansion and evolutionary adaptation.</title>
        <authorList>
            <person name="Sheffer M.M."/>
            <person name="Hoppe A."/>
            <person name="Krehenwinkel H."/>
            <person name="Uhl G."/>
            <person name="Kuss A.W."/>
            <person name="Jensen L."/>
            <person name="Jensen C."/>
            <person name="Gillespie R.G."/>
            <person name="Hoff K.J."/>
            <person name="Prost S."/>
        </authorList>
    </citation>
    <scope>NUCLEOTIDE SEQUENCE</scope>
</reference>
<evidence type="ECO:0000313" key="3">
    <source>
        <dbReference type="Proteomes" id="UP000807504"/>
    </source>
</evidence>
<proteinExistence type="predicted"/>
<evidence type="ECO:0000256" key="1">
    <source>
        <dbReference type="SAM" id="MobiDB-lite"/>
    </source>
</evidence>
<feature type="compositionally biased region" description="Basic and acidic residues" evidence="1">
    <location>
        <begin position="131"/>
        <end position="142"/>
    </location>
</feature>
<dbReference type="Proteomes" id="UP000807504">
    <property type="component" value="Unassembled WGS sequence"/>
</dbReference>
<dbReference type="AlphaFoldDB" id="A0A8T0EJ82"/>
<dbReference type="EMBL" id="JABXBU010002227">
    <property type="protein sequence ID" value="KAF8773967.1"/>
    <property type="molecule type" value="Genomic_DNA"/>
</dbReference>
<keyword evidence="3" id="KW-1185">Reference proteome</keyword>
<feature type="region of interest" description="Disordered" evidence="1">
    <location>
        <begin position="58"/>
        <end position="142"/>
    </location>
</feature>